<feature type="binding site" evidence="12">
    <location>
        <position position="692"/>
    </location>
    <ligand>
        <name>[4Fe-4S] cluster</name>
        <dbReference type="ChEBI" id="CHEBI:49883"/>
        <label>1</label>
    </ligand>
</feature>
<dbReference type="eggNOG" id="COG1145">
    <property type="taxonomic scope" value="Bacteria"/>
</dbReference>
<feature type="site" description="Important for catalytic activity" evidence="11">
    <location>
        <position position="31"/>
    </location>
</feature>
<dbReference type="InterPro" id="IPR002869">
    <property type="entry name" value="Pyrv_flavodox_OxRed_cen"/>
</dbReference>
<feature type="binding site" evidence="12">
    <location>
        <position position="840"/>
    </location>
    <ligand>
        <name>[4Fe-4S] cluster</name>
        <dbReference type="ChEBI" id="CHEBI:49883"/>
        <label>3</label>
    </ligand>
</feature>
<dbReference type="PANTHER" id="PTHR32154:SF0">
    <property type="entry name" value="PYRUVATE-FLAVODOXIN OXIDOREDUCTASE-RELATED"/>
    <property type="match status" value="1"/>
</dbReference>
<dbReference type="Pfam" id="PF17147">
    <property type="entry name" value="PFOR_II"/>
    <property type="match status" value="1"/>
</dbReference>
<feature type="binding site" evidence="12">
    <location>
        <position position="699"/>
    </location>
    <ligand>
        <name>[4Fe-4S] cluster</name>
        <dbReference type="ChEBI" id="CHEBI:49883"/>
        <label>2</label>
    </ligand>
</feature>
<sequence>MSVEFKSMDGNTAAAYASYAFTEVAAIYPITPSSPMAESVDEWSAHGKKNIFGDTVKVVEMQSEAGAAGAVHGSLQGGALTTTYTASQGLLLMIPNMYKIAGELLPGVFHVSARAIAAHALSIFGDHQDVMACRQTGFALLASNSVQEVMDLGCIAHLSAIKSRVPFLHFFDGFRTSHEIKKIEVIDYEDLKKIVDYDAINEFRNRALNSEHPVVRGTAQNPDIYFQGREASNKFYEKVPDVVSFYMEKIKELTGREYHLFDYYGAKDAEYVIVAMGSVCETIEETIDYLLGLGEKVGLVKVRLYRPFSEKHFLNVIPSTVKRIAVLDRTKEPGSIGEPLYLDVVKAFFGKQDKPLIVGGRYGLGSKDTTPSQIIAVYENLKKYNPIDRFTIGIKDDVTMTSLDAGKLIETVPQGTVSCKFYGLGSDGTVGANKSAIKIIGDNTNFYVQGYFQYDSKKSGGTTISHLRFGQKPIKSSYLVYHADYIACHNKSFIYNYDVLKGLKNGGTFVLNCLWSEAELDEKLPASMKRYIARNKINFYTIDAISIAREVGLGGRINMIMQTVFFKLINIIPFEDAIRYLKESIQKTYGSKGQNIVDMNIKAVDKTLESLRKVNIPASWENAVENEGFVKDEPEFLTKIQRPMAKNEGDDLPVSAFSGMEDGTFPLGTTAYEKRGIAVMIPKWQIEKCIQCNQCSLVCPHAVIRPFLLNDEEVKNAPPTFETKKAVGRGLEAFQYRIQVSPLDCTGCGNCADVCPAPGKALVMMMAEGEIESQADNWEYAVKIKPKDNVMEKTTLKGSQFSKPLFEFNGACPGCGETPYIKLLTQLFGDRMIIANATGCSSIYGGSAPSIPYTTNDLGKGPAWANSLFEDNAEYGYGIYLANKKIRQRLGELISEALKTQIPDELKDAFVDWLNNKDDGEASQLASSKIVNIISRENLKSNKIVQEIYRLKDYLVKKSHWIIGGDGWAYDIGFGGLDHVLASGEDVNVLVLDTEVYSNTGGQSSKSTPTAAIAKFAASGKKIKKKDLGLMAMSYGYVYVAQIALGANMNHTVRAIAEAEKYKGPSLIIAYSPCINHGIKSGMGTSIKEEKKAVDTGYWHLYRYNPELKAEGKNPFILDSKEPTAPYIDFLKGEIRYSSLETLFPDLAQKLYDESSKDAKERFEMYKALSQL</sequence>
<evidence type="ECO:0000256" key="3">
    <source>
        <dbReference type="ARBA" id="ARBA00022485"/>
    </source>
</evidence>
<feature type="site" description="Important for catalytic activity" evidence="11">
    <location>
        <position position="999"/>
    </location>
</feature>
<dbReference type="Gene3D" id="3.40.920.10">
    <property type="entry name" value="Pyruvate-ferredoxin oxidoreductase, PFOR, domain III"/>
    <property type="match status" value="1"/>
</dbReference>
<dbReference type="Gene3D" id="3.40.50.970">
    <property type="match status" value="2"/>
</dbReference>
<evidence type="ECO:0000256" key="9">
    <source>
        <dbReference type="PIRNR" id="PIRNR000159"/>
    </source>
</evidence>
<evidence type="ECO:0000256" key="8">
    <source>
        <dbReference type="ARBA" id="ARBA00023014"/>
    </source>
</evidence>
<dbReference type="InterPro" id="IPR017900">
    <property type="entry name" value="4Fe4S_Fe_S_CS"/>
</dbReference>
<feature type="binding site" evidence="10">
    <location>
        <position position="840"/>
    </location>
    <ligand>
        <name>thiamine diphosphate</name>
        <dbReference type="ChEBI" id="CHEBI:58937"/>
    </ligand>
</feature>
<feature type="binding site" evidence="10">
    <location>
        <begin position="994"/>
        <end position="999"/>
    </location>
    <ligand>
        <name>thiamine diphosphate</name>
        <dbReference type="ChEBI" id="CHEBI:58937"/>
    </ligand>
</feature>
<dbReference type="PIRSF" id="PIRSF000159">
    <property type="entry name" value="NifJ"/>
    <property type="match status" value="1"/>
</dbReference>
<dbReference type="GO" id="GO:0022900">
    <property type="term" value="P:electron transport chain"/>
    <property type="evidence" value="ECO:0007669"/>
    <property type="project" value="InterPro"/>
</dbReference>
<feature type="binding site" evidence="12">
    <location>
        <position position="1074"/>
    </location>
    <ligand>
        <name>[4Fe-4S] cluster</name>
        <dbReference type="ChEBI" id="CHEBI:49883"/>
        <label>3</label>
    </ligand>
</feature>
<evidence type="ECO:0000256" key="4">
    <source>
        <dbReference type="ARBA" id="ARBA00022723"/>
    </source>
</evidence>
<dbReference type="PROSITE" id="PS51379">
    <property type="entry name" value="4FE4S_FER_2"/>
    <property type="match status" value="2"/>
</dbReference>
<keyword evidence="7 12" id="KW-0408">Iron</keyword>
<evidence type="ECO:0000313" key="14">
    <source>
        <dbReference type="EMBL" id="AFK85931.1"/>
    </source>
</evidence>
<dbReference type="InterPro" id="IPR011895">
    <property type="entry name" value="Pyrv_flavodox_OxRed"/>
</dbReference>
<dbReference type="CDD" id="cd07034">
    <property type="entry name" value="TPP_PYR_PFOR_IOR-alpha_like"/>
    <property type="match status" value="1"/>
</dbReference>
<feature type="binding site" evidence="10">
    <location>
        <position position="31"/>
    </location>
    <ligand>
        <name>pyruvate</name>
        <dbReference type="ChEBI" id="CHEBI:15361"/>
    </ligand>
</feature>
<evidence type="ECO:0000256" key="12">
    <source>
        <dbReference type="PIRSR" id="PIRSR000159-50"/>
    </source>
</evidence>
<dbReference type="STRING" id="1094508.Tsac_0915"/>
<feature type="domain" description="4Fe-4S ferredoxin-type" evidence="13">
    <location>
        <begin position="736"/>
        <end position="767"/>
    </location>
</feature>
<dbReference type="InterPro" id="IPR033412">
    <property type="entry name" value="PFOR_II"/>
</dbReference>
<dbReference type="PATRIC" id="fig|1094508.3.peg.925"/>
<dbReference type="AlphaFoldDB" id="I3VTT6"/>
<dbReference type="InterPro" id="IPR019752">
    <property type="entry name" value="Pyrv/ketoisovalerate_OxRed_cat"/>
</dbReference>
<dbReference type="SUPFAM" id="SSF52922">
    <property type="entry name" value="TK C-terminal domain-like"/>
    <property type="match status" value="1"/>
</dbReference>
<feature type="binding site" evidence="12">
    <location>
        <position position="755"/>
    </location>
    <ligand>
        <name>[4Fe-4S] cluster</name>
        <dbReference type="ChEBI" id="CHEBI:49883"/>
        <label>1</label>
    </ligand>
</feature>
<organism evidence="14 15">
    <name type="scientific">Thermoanaerobacterium saccharolyticum (strain DSM 8691 / JW/SL-YS485)</name>
    <dbReference type="NCBI Taxonomy" id="1094508"/>
    <lineage>
        <taxon>Bacteria</taxon>
        <taxon>Bacillati</taxon>
        <taxon>Bacillota</taxon>
        <taxon>Clostridia</taxon>
        <taxon>Thermoanaerobacterales</taxon>
        <taxon>Thermoanaerobacteraceae</taxon>
        <taxon>Thermoanaerobacterium</taxon>
    </lineage>
</organism>
<keyword evidence="3 12" id="KW-0004">4Fe-4S</keyword>
<dbReference type="BioCyc" id="TSAC1094508:GLMA-925-MONOMER"/>
<evidence type="ECO:0000256" key="2">
    <source>
        <dbReference type="ARBA" id="ARBA00022448"/>
    </source>
</evidence>
<evidence type="ECO:0000256" key="5">
    <source>
        <dbReference type="ARBA" id="ARBA00022982"/>
    </source>
</evidence>
<dbReference type="Gene3D" id="3.40.50.920">
    <property type="match status" value="1"/>
</dbReference>
<dbReference type="Proteomes" id="UP000006178">
    <property type="component" value="Chromosome"/>
</dbReference>
<dbReference type="CDD" id="cd03377">
    <property type="entry name" value="TPP_PFOR_PNO"/>
    <property type="match status" value="1"/>
</dbReference>
<dbReference type="PANTHER" id="PTHR32154">
    <property type="entry name" value="PYRUVATE-FLAVODOXIN OXIDOREDUCTASE-RELATED"/>
    <property type="match status" value="1"/>
</dbReference>
<dbReference type="EC" id="1.2.7.1" evidence="9"/>
<dbReference type="InterPro" id="IPR037112">
    <property type="entry name" value="Pyrv-flavodox_OxR_EKR_sf"/>
</dbReference>
<dbReference type="SUPFAM" id="SSF53323">
    <property type="entry name" value="Pyruvate-ferredoxin oxidoreductase, PFOR, domain III"/>
    <property type="match status" value="1"/>
</dbReference>
<dbReference type="InterPro" id="IPR029061">
    <property type="entry name" value="THDP-binding"/>
</dbReference>
<keyword evidence="15" id="KW-1185">Reference proteome</keyword>
<keyword evidence="6 9" id="KW-0560">Oxidoreductase</keyword>
<dbReference type="KEGG" id="tsh:Tsac_0915"/>
<evidence type="ECO:0000313" key="15">
    <source>
        <dbReference type="Proteomes" id="UP000006178"/>
    </source>
</evidence>
<dbReference type="eggNOG" id="COG1013">
    <property type="taxonomic scope" value="Bacteria"/>
</dbReference>
<evidence type="ECO:0000256" key="7">
    <source>
        <dbReference type="ARBA" id="ARBA00023004"/>
    </source>
</evidence>
<dbReference type="Gene3D" id="3.30.70.20">
    <property type="match status" value="1"/>
</dbReference>
<keyword evidence="14" id="KW-0670">Pyruvate</keyword>
<dbReference type="eggNOG" id="COG1014">
    <property type="taxonomic scope" value="Bacteria"/>
</dbReference>
<keyword evidence="2 9" id="KW-0813">Transport</keyword>
<comment type="cofactor">
    <cofactor evidence="12">
        <name>[4Fe-4S] cluster</name>
        <dbReference type="ChEBI" id="CHEBI:49883"/>
    </cofactor>
    <text evidence="12">Binds 3 [4Fe-4S] clusters per subunit.</text>
</comment>
<feature type="site" description="Important for catalytic activity" evidence="11">
    <location>
        <position position="64"/>
    </location>
</feature>
<dbReference type="FunFam" id="3.40.50.920:FF:000007">
    <property type="entry name" value="Pyruvate:ferredoxin (Flavodoxin) oxidoreductase"/>
    <property type="match status" value="1"/>
</dbReference>
<dbReference type="GO" id="GO:0006979">
    <property type="term" value="P:response to oxidative stress"/>
    <property type="evidence" value="ECO:0007669"/>
    <property type="project" value="TreeGrafter"/>
</dbReference>
<accession>I3VTT6</accession>
<feature type="binding site" evidence="12">
    <location>
        <position position="745"/>
    </location>
    <ligand>
        <name>[4Fe-4S] cluster</name>
        <dbReference type="ChEBI" id="CHEBI:49883"/>
        <label>2</label>
    </ligand>
</feature>
<feature type="binding site" evidence="12">
    <location>
        <position position="689"/>
    </location>
    <ligand>
        <name>[4Fe-4S] cluster</name>
        <dbReference type="ChEBI" id="CHEBI:49883"/>
        <label>1</label>
    </ligand>
</feature>
<name>I3VTT6_THESW</name>
<feature type="binding site" evidence="12">
    <location>
        <position position="815"/>
    </location>
    <ligand>
        <name>[4Fe-4S] cluster</name>
        <dbReference type="ChEBI" id="CHEBI:49883"/>
        <label>3</label>
    </ligand>
</feature>
<feature type="binding site" evidence="10">
    <location>
        <begin position="965"/>
        <end position="968"/>
    </location>
    <ligand>
        <name>thiamine diphosphate</name>
        <dbReference type="ChEBI" id="CHEBI:58937"/>
    </ligand>
</feature>
<dbReference type="Pfam" id="PF02775">
    <property type="entry name" value="TPP_enzyme_C"/>
    <property type="match status" value="1"/>
</dbReference>
<dbReference type="InterPro" id="IPR011766">
    <property type="entry name" value="TPP_enzyme_TPP-bd"/>
</dbReference>
<protein>
    <recommendedName>
        <fullName evidence="9">Pyruvate:ferredoxin oxidoreductase</fullName>
        <ecNumber evidence="9">1.2.7.1</ecNumber>
    </recommendedName>
    <alternativeName>
        <fullName evidence="9">Pyruvate synthase</fullName>
    </alternativeName>
</protein>
<evidence type="ECO:0000259" key="13">
    <source>
        <dbReference type="PROSITE" id="PS51379"/>
    </source>
</evidence>
<evidence type="ECO:0000256" key="1">
    <source>
        <dbReference type="ARBA" id="ARBA00009032"/>
    </source>
</evidence>
<dbReference type="InterPro" id="IPR009014">
    <property type="entry name" value="Transketo_C/PFOR_II"/>
</dbReference>
<dbReference type="eggNOG" id="COG0674">
    <property type="taxonomic scope" value="Bacteria"/>
</dbReference>
<dbReference type="FunFam" id="3.40.920.10:FF:000001">
    <property type="entry name" value="Pyruvate:ferredoxin (Flavodoxin) oxidoreductase"/>
    <property type="match status" value="1"/>
</dbReference>
<dbReference type="EMBL" id="CP003184">
    <property type="protein sequence ID" value="AFK85931.1"/>
    <property type="molecule type" value="Genomic_DNA"/>
</dbReference>
<keyword evidence="4 12" id="KW-0479">Metal-binding</keyword>
<feature type="domain" description="4Fe-4S ferredoxin-type" evidence="13">
    <location>
        <begin position="680"/>
        <end position="709"/>
    </location>
</feature>
<dbReference type="GO" id="GO:0051539">
    <property type="term" value="F:4 iron, 4 sulfur cluster binding"/>
    <property type="evidence" value="ECO:0007669"/>
    <property type="project" value="UniProtKB-KW"/>
</dbReference>
<evidence type="ECO:0000256" key="11">
    <source>
        <dbReference type="PIRSR" id="PIRSR000159-2"/>
    </source>
</evidence>
<feature type="binding site" evidence="12">
    <location>
        <position position="751"/>
    </location>
    <ligand>
        <name>[4Fe-4S] cluster</name>
        <dbReference type="ChEBI" id="CHEBI:49883"/>
        <label>2</label>
    </ligand>
</feature>
<dbReference type="GO" id="GO:0005506">
    <property type="term" value="F:iron ion binding"/>
    <property type="evidence" value="ECO:0007669"/>
    <property type="project" value="InterPro"/>
</dbReference>
<dbReference type="GO" id="GO:0019164">
    <property type="term" value="F:pyruvate synthase activity"/>
    <property type="evidence" value="ECO:0007669"/>
    <property type="project" value="UniProtKB-EC"/>
</dbReference>
<feature type="binding site" evidence="12">
    <location>
        <position position="748"/>
    </location>
    <ligand>
        <name>[4Fe-4S] cluster</name>
        <dbReference type="ChEBI" id="CHEBI:49883"/>
        <label>2</label>
    </ligand>
</feature>
<feature type="binding site" evidence="12">
    <location>
        <position position="812"/>
    </location>
    <ligand>
        <name>[4Fe-4S] cluster</name>
        <dbReference type="ChEBI" id="CHEBI:49883"/>
        <label>3</label>
    </ligand>
</feature>
<dbReference type="SUPFAM" id="SSF52518">
    <property type="entry name" value="Thiamin diphosphate-binding fold (THDP-binding)"/>
    <property type="match status" value="2"/>
</dbReference>
<dbReference type="InterPro" id="IPR019456">
    <property type="entry name" value="Pyrv-flavodox_OxRtase_EKR"/>
</dbReference>
<dbReference type="PROSITE" id="PS00198">
    <property type="entry name" value="4FE4S_FER_1"/>
    <property type="match status" value="1"/>
</dbReference>
<comment type="catalytic activity">
    <reaction evidence="9">
        <text>2 oxidized [2Fe-2S]-[ferredoxin] + pyruvate + CoA = 2 reduced [2Fe-2S]-[ferredoxin] + acetyl-CoA + CO2 + H(+)</text>
        <dbReference type="Rhea" id="RHEA:12765"/>
        <dbReference type="Rhea" id="RHEA-COMP:10000"/>
        <dbReference type="Rhea" id="RHEA-COMP:10001"/>
        <dbReference type="ChEBI" id="CHEBI:15361"/>
        <dbReference type="ChEBI" id="CHEBI:15378"/>
        <dbReference type="ChEBI" id="CHEBI:16526"/>
        <dbReference type="ChEBI" id="CHEBI:33737"/>
        <dbReference type="ChEBI" id="CHEBI:33738"/>
        <dbReference type="ChEBI" id="CHEBI:57287"/>
        <dbReference type="ChEBI" id="CHEBI:57288"/>
        <dbReference type="EC" id="1.2.7.1"/>
    </reaction>
</comment>
<comment type="similarity">
    <text evidence="1 9">Belongs to the pyruvate:ferredoxin/flavodoxin oxidoreductase family.</text>
</comment>
<dbReference type="FunFam" id="3.40.50.970:FF:000041">
    <property type="entry name" value="Pyruvate:ferredoxin (Flavodoxin) oxidoreductase"/>
    <property type="match status" value="1"/>
</dbReference>
<proteinExistence type="inferred from homology"/>
<dbReference type="SMART" id="SM00890">
    <property type="entry name" value="EKR"/>
    <property type="match status" value="1"/>
</dbReference>
<dbReference type="Pfam" id="PF10371">
    <property type="entry name" value="EKR"/>
    <property type="match status" value="1"/>
</dbReference>
<dbReference type="InterPro" id="IPR050722">
    <property type="entry name" value="Pyruvate:ferred/Flavod_OxRd"/>
</dbReference>
<feature type="binding site" evidence="10">
    <location>
        <position position="817"/>
    </location>
    <ligand>
        <name>thiamine diphosphate</name>
        <dbReference type="ChEBI" id="CHEBI:58937"/>
    </ligand>
</feature>
<dbReference type="GO" id="GO:0030976">
    <property type="term" value="F:thiamine pyrophosphate binding"/>
    <property type="evidence" value="ECO:0007669"/>
    <property type="project" value="InterPro"/>
</dbReference>
<dbReference type="Pfam" id="PF01558">
    <property type="entry name" value="POR"/>
    <property type="match status" value="1"/>
</dbReference>
<dbReference type="FunFam" id="3.30.70.20:FF:000022">
    <property type="entry name" value="Pyruvate:ferredoxin (Flavodoxin) oxidoreductase"/>
    <property type="match status" value="1"/>
</dbReference>
<dbReference type="Gene3D" id="4.10.780.10">
    <property type="entry name" value="Pyruvate-flavodoxin oxidoreductase, EKR domain"/>
    <property type="match status" value="1"/>
</dbReference>
<dbReference type="SUPFAM" id="SSF54862">
    <property type="entry name" value="4Fe-4S ferredoxins"/>
    <property type="match status" value="1"/>
</dbReference>
<evidence type="ECO:0000256" key="10">
    <source>
        <dbReference type="PIRSR" id="PIRSR000159-1"/>
    </source>
</evidence>
<dbReference type="NCBIfam" id="TIGR02176">
    <property type="entry name" value="pyruv_ox_red"/>
    <property type="match status" value="1"/>
</dbReference>
<feature type="binding site" evidence="10">
    <location>
        <position position="64"/>
    </location>
    <ligand>
        <name>thiamine diphosphate</name>
        <dbReference type="ChEBI" id="CHEBI:58937"/>
    </ligand>
</feature>
<dbReference type="RefSeq" id="WP_014757835.1">
    <property type="nucleotide sequence ID" value="NC_017992.1"/>
</dbReference>
<keyword evidence="5 9" id="KW-0249">Electron transport</keyword>
<evidence type="ECO:0000256" key="6">
    <source>
        <dbReference type="ARBA" id="ARBA00023002"/>
    </source>
</evidence>
<feature type="site" description="Important for catalytic activity" evidence="11">
    <location>
        <position position="114"/>
    </location>
</feature>
<dbReference type="FunFam" id="3.40.50.970:FF:000012">
    <property type="entry name" value="Pyruvate:ferredoxin (Flavodoxin) oxidoreductase"/>
    <property type="match status" value="1"/>
</dbReference>
<feature type="binding site" evidence="12">
    <location>
        <position position="695"/>
    </location>
    <ligand>
        <name>[4Fe-4S] cluster</name>
        <dbReference type="ChEBI" id="CHEBI:49883"/>
        <label>1</label>
    </ligand>
</feature>
<gene>
    <name evidence="14" type="ordered locus">Tsac_0915</name>
</gene>
<dbReference type="InterPro" id="IPR002880">
    <property type="entry name" value="Pyrv_Fd/Flavodoxin_OxRdtase_N"/>
</dbReference>
<dbReference type="InterPro" id="IPR017896">
    <property type="entry name" value="4Fe4S_Fe-S-bd"/>
</dbReference>
<dbReference type="Pfam" id="PF12838">
    <property type="entry name" value="Fer4_7"/>
    <property type="match status" value="1"/>
</dbReference>
<feature type="binding site" evidence="10">
    <location>
        <position position="114"/>
    </location>
    <ligand>
        <name>pyruvate</name>
        <dbReference type="ChEBI" id="CHEBI:15361"/>
    </ligand>
</feature>
<keyword evidence="8 12" id="KW-0411">Iron-sulfur</keyword>
<dbReference type="Pfam" id="PF01855">
    <property type="entry name" value="POR_N"/>
    <property type="match status" value="1"/>
</dbReference>
<reference evidence="14 15" key="1">
    <citation type="journal article" date="2014" name="Appl. Environ. Microbiol.">
        <title>Profile of Secreted Hydrolases, Associated Proteins, and SlpA in Thermoanaerobacterium saccharolyticum during the Degradation of Hemicellulose.</title>
        <authorList>
            <person name="Currie D.H."/>
            <person name="Guss A.M."/>
            <person name="Herring C.D."/>
            <person name="Giannone R.J."/>
            <person name="Johnson C.M."/>
            <person name="Lankford P.K."/>
            <person name="Brown S.D."/>
            <person name="Hettich R.L."/>
            <person name="Lynd L.R."/>
        </authorList>
    </citation>
    <scope>NUCLEOTIDE SEQUENCE [LARGE SCALE GENOMIC DNA]</scope>
    <source>
        <strain evidence="15">DSM 8691 / JW/SL-YS485</strain>
    </source>
</reference>